<name>A0A412ITY7_9FIRM</name>
<evidence type="ECO:0000313" key="2">
    <source>
        <dbReference type="EMBL" id="RGS43559.1"/>
    </source>
</evidence>
<organism evidence="2 3">
    <name type="scientific">Coprococcus eutactus</name>
    <dbReference type="NCBI Taxonomy" id="33043"/>
    <lineage>
        <taxon>Bacteria</taxon>
        <taxon>Bacillati</taxon>
        <taxon>Bacillota</taxon>
        <taxon>Clostridia</taxon>
        <taxon>Lachnospirales</taxon>
        <taxon>Lachnospiraceae</taxon>
        <taxon>Coprococcus</taxon>
    </lineage>
</organism>
<proteinExistence type="predicted"/>
<dbReference type="Proteomes" id="UP000283295">
    <property type="component" value="Unassembled WGS sequence"/>
</dbReference>
<dbReference type="EMBL" id="QRVK01000006">
    <property type="protein sequence ID" value="RGS43559.1"/>
    <property type="molecule type" value="Genomic_DNA"/>
</dbReference>
<keyword evidence="1" id="KW-0175">Coiled coil</keyword>
<evidence type="ECO:0000256" key="1">
    <source>
        <dbReference type="SAM" id="Coils"/>
    </source>
</evidence>
<sequence length="175" mass="20151">MTMQEAHERIEQANNEIAKLQEEIKRLQEIEDEPDIQRAGAGEPFWYIRLGDCGVNVVQCNEPIGRSCYDITETIGTRLFRNSNYFLSKERAEQVAEKIDAVLKVERMHDAFCPELVDGTEENAYYVGLSLKYHEFLYVPQEASDLLIVAKFDSSEVAAKVCQILDRKKDNEKKK</sequence>
<feature type="coiled-coil region" evidence="1">
    <location>
        <begin position="3"/>
        <end position="33"/>
    </location>
</feature>
<accession>A0A412ITY7</accession>
<protein>
    <submittedName>
        <fullName evidence="2">Uncharacterized protein</fullName>
    </submittedName>
</protein>
<gene>
    <name evidence="2" type="ORF">DWX94_04370</name>
</gene>
<dbReference type="AlphaFoldDB" id="A0A412ITY7"/>
<evidence type="ECO:0000313" key="3">
    <source>
        <dbReference type="Proteomes" id="UP000283295"/>
    </source>
</evidence>
<comment type="caution">
    <text evidence="2">The sequence shown here is derived from an EMBL/GenBank/DDBJ whole genome shotgun (WGS) entry which is preliminary data.</text>
</comment>
<reference evidence="2 3" key="1">
    <citation type="submission" date="2018-08" db="EMBL/GenBank/DDBJ databases">
        <title>A genome reference for cultivated species of the human gut microbiota.</title>
        <authorList>
            <person name="Zou Y."/>
            <person name="Xue W."/>
            <person name="Luo G."/>
        </authorList>
    </citation>
    <scope>NUCLEOTIDE SEQUENCE [LARGE SCALE GENOMIC DNA]</scope>
    <source>
        <strain evidence="2 3">AF22-21</strain>
    </source>
</reference>